<name>A0AAN7Q8C3_9MYRT</name>
<protein>
    <recommendedName>
        <fullName evidence="6">DUF547 domain-containing protein</fullName>
    </recommendedName>
</protein>
<organism evidence="4 5">
    <name type="scientific">Trapa incisa</name>
    <dbReference type="NCBI Taxonomy" id="236973"/>
    <lineage>
        <taxon>Eukaryota</taxon>
        <taxon>Viridiplantae</taxon>
        <taxon>Streptophyta</taxon>
        <taxon>Embryophyta</taxon>
        <taxon>Tracheophyta</taxon>
        <taxon>Spermatophyta</taxon>
        <taxon>Magnoliopsida</taxon>
        <taxon>eudicotyledons</taxon>
        <taxon>Gunneridae</taxon>
        <taxon>Pentapetalae</taxon>
        <taxon>rosids</taxon>
        <taxon>malvids</taxon>
        <taxon>Myrtales</taxon>
        <taxon>Lythraceae</taxon>
        <taxon>Trapa</taxon>
    </lineage>
</organism>
<dbReference type="PANTHER" id="PTHR46248:SF4">
    <property type="entry name" value="OS01G0147800 PROTEIN"/>
    <property type="match status" value="1"/>
</dbReference>
<dbReference type="AlphaFoldDB" id="A0AAN7Q8C3"/>
<evidence type="ECO:0000313" key="4">
    <source>
        <dbReference type="EMBL" id="KAK4761283.1"/>
    </source>
</evidence>
<sequence length="549" mass="63058">MLSLMNHRQPLGTMKFEDLLMARSEEGRKRADLEDEKVLKLEEELEGEQAINTALKCALHAPISAHLCLSSLLPRQVRKLLSELAMVEEEIFWLEKKVEKMKLRIYRERKQTMEWRMALQPPPRTRQRRSPHYHLVFDRLDCPPVPDPKELEQQWPFQLHNKTEERREHRVLRQRRASAGSASDIQSSSSSRSNEELTEKPMKHINGLIIDKPNELSEDLIRCLIEIFLQLNRPLHGDIKGPNPAPKLALSCMNSRSFPGKTVSDGAESAHNLDPYGILSDLDGASSRDVGPYKSFTQITRRSLEIYRFPECLPAIKNLRILQQKLANVDLTFLTHKQKLAFWINIYNASIMHAFLEQGLPSTQEKLLDLMNKAALNIGGIVLNALAVEHFILRHPNQGKQGVMDEKEVLLRHAYGLALPEPNVTFALCRGSWSSPALRVYTAEEVVNELGRAKVEYLEASVTVTSKRKIVLPKLLQWQMRDFADNLDSLLEWIYSQLPRSGTLKRLIMECLECRVKSPAAKMVEIRPYEPEFRYLLACEERASNHPFS</sequence>
<comment type="caution">
    <text evidence="4">The sequence shown here is derived from an EMBL/GenBank/DDBJ whole genome shotgun (WGS) entry which is preliminary data.</text>
</comment>
<dbReference type="Pfam" id="PF14389">
    <property type="entry name" value="Lzipper-MIP1"/>
    <property type="match status" value="1"/>
</dbReference>
<reference evidence="4 5" key="1">
    <citation type="journal article" date="2023" name="Hortic Res">
        <title>Pangenome of water caltrop reveals structural variations and asymmetric subgenome divergence after allopolyploidization.</title>
        <authorList>
            <person name="Zhang X."/>
            <person name="Chen Y."/>
            <person name="Wang L."/>
            <person name="Yuan Y."/>
            <person name="Fang M."/>
            <person name="Shi L."/>
            <person name="Lu R."/>
            <person name="Comes H.P."/>
            <person name="Ma Y."/>
            <person name="Chen Y."/>
            <person name="Huang G."/>
            <person name="Zhou Y."/>
            <person name="Zheng Z."/>
            <person name="Qiu Y."/>
        </authorList>
    </citation>
    <scope>NUCLEOTIDE SEQUENCE [LARGE SCALE GENOMIC DNA]</scope>
    <source>
        <tissue evidence="4">Roots</tissue>
    </source>
</reference>
<gene>
    <name evidence="4" type="ORF">SAY87_006176</name>
</gene>
<evidence type="ECO:0000259" key="3">
    <source>
        <dbReference type="Pfam" id="PF14389"/>
    </source>
</evidence>
<dbReference type="PANTHER" id="PTHR46248">
    <property type="entry name" value="EXPRESSED PROTEIN"/>
    <property type="match status" value="1"/>
</dbReference>
<proteinExistence type="predicted"/>
<dbReference type="EMBL" id="JAXIOK010000010">
    <property type="protein sequence ID" value="KAK4761283.1"/>
    <property type="molecule type" value="Genomic_DNA"/>
</dbReference>
<feature type="domain" description="Ternary complex factor MIP1 leucine-zipper" evidence="3">
    <location>
        <begin position="28"/>
        <end position="108"/>
    </location>
</feature>
<feature type="region of interest" description="Disordered" evidence="1">
    <location>
        <begin position="153"/>
        <end position="199"/>
    </location>
</feature>
<dbReference type="Proteomes" id="UP001345219">
    <property type="component" value="Chromosome 5"/>
</dbReference>
<feature type="compositionally biased region" description="Low complexity" evidence="1">
    <location>
        <begin position="177"/>
        <end position="192"/>
    </location>
</feature>
<keyword evidence="5" id="KW-1185">Reference proteome</keyword>
<evidence type="ECO:0008006" key="6">
    <source>
        <dbReference type="Google" id="ProtNLM"/>
    </source>
</evidence>
<dbReference type="InterPro" id="IPR006869">
    <property type="entry name" value="DUF547"/>
</dbReference>
<evidence type="ECO:0000256" key="1">
    <source>
        <dbReference type="SAM" id="MobiDB-lite"/>
    </source>
</evidence>
<dbReference type="InterPro" id="IPR025757">
    <property type="entry name" value="MIP1_Leuzipper"/>
</dbReference>
<feature type="domain" description="DUF547" evidence="2">
    <location>
        <begin position="333"/>
        <end position="458"/>
    </location>
</feature>
<accession>A0AAN7Q8C3</accession>
<evidence type="ECO:0000313" key="5">
    <source>
        <dbReference type="Proteomes" id="UP001345219"/>
    </source>
</evidence>
<evidence type="ECO:0000259" key="2">
    <source>
        <dbReference type="Pfam" id="PF04784"/>
    </source>
</evidence>
<dbReference type="Pfam" id="PF04784">
    <property type="entry name" value="DUF547"/>
    <property type="match status" value="1"/>
</dbReference>